<evidence type="ECO:0000256" key="11">
    <source>
        <dbReference type="ARBA" id="ARBA00069760"/>
    </source>
</evidence>
<proteinExistence type="inferred from homology"/>
<comment type="catalytic activity">
    <reaction evidence="10">
        <text>tRNA(Trp) + L-tryptophan + ATP = L-tryptophyl-tRNA(Trp) + AMP + diphosphate + H(+)</text>
        <dbReference type="Rhea" id="RHEA:24080"/>
        <dbReference type="Rhea" id="RHEA-COMP:9671"/>
        <dbReference type="Rhea" id="RHEA-COMP:9705"/>
        <dbReference type="ChEBI" id="CHEBI:15378"/>
        <dbReference type="ChEBI" id="CHEBI:30616"/>
        <dbReference type="ChEBI" id="CHEBI:33019"/>
        <dbReference type="ChEBI" id="CHEBI:57912"/>
        <dbReference type="ChEBI" id="CHEBI:78442"/>
        <dbReference type="ChEBI" id="CHEBI:78535"/>
        <dbReference type="ChEBI" id="CHEBI:456215"/>
        <dbReference type="EC" id="6.1.1.2"/>
    </reaction>
</comment>
<evidence type="ECO:0000256" key="10">
    <source>
        <dbReference type="ARBA" id="ARBA00049929"/>
    </source>
</evidence>
<dbReference type="PANTHER" id="PTHR43766">
    <property type="entry name" value="TRYPTOPHAN--TRNA LIGASE, MITOCHONDRIAL"/>
    <property type="match status" value="1"/>
</dbReference>
<protein>
    <recommendedName>
        <fullName evidence="11">Tryptophan--tRNA ligase, mitochondrial</fullName>
        <ecNumber evidence="3">6.1.1.2</ecNumber>
    </recommendedName>
    <alternativeName>
        <fullName evidence="9">Tryptophanyl-tRNA synthetase</fullName>
    </alternativeName>
</protein>
<dbReference type="GO" id="GO:0070183">
    <property type="term" value="P:mitochondrial tryptophanyl-tRNA aminoacylation"/>
    <property type="evidence" value="ECO:0007669"/>
    <property type="project" value="TreeGrafter"/>
</dbReference>
<dbReference type="PROSITE" id="PS00178">
    <property type="entry name" value="AA_TRNA_LIGASE_I"/>
    <property type="match status" value="1"/>
</dbReference>
<sequence length="378" mass="42161">MLATTSKVFAQCPLRNALPNGRNVSRRLSHNTVTPSRVVFSGIQPTGVPHLGNYLGALINWVRLQQDSRPEDELIFSIVGWHALTLPQDPRELSRSRRDALAVLLAIGIDPKRSILFHQDENPHHAELAWLFNCITPVGKLRRMTTWKSRLAVSRNANDESEVDESLLNAGLLTYPVLQAADILAYKATHVPVGDDQKQHLELARDIADTFNRTFKAKSRMFPLPEFVATPTRRVLSLKDPRSKMSKSAPDVQSRILLTDTAAQIKSKIRGAVTDSIVGITYDPVSRPGASNLLTILAACTNEEPEEVAKRYVNKGHGDLKADVVDAVEELLRGPRTEFERIKDETAYITEVARAGAAKARERSRLTMQEVRRRVGLF</sequence>
<name>A0A4S4MZB5_9APHY</name>
<dbReference type="InterPro" id="IPR014729">
    <property type="entry name" value="Rossmann-like_a/b/a_fold"/>
</dbReference>
<evidence type="ECO:0000256" key="6">
    <source>
        <dbReference type="ARBA" id="ARBA00022840"/>
    </source>
</evidence>
<comment type="similarity">
    <text evidence="2 12">Belongs to the class-I aminoacyl-tRNA synthetase family.</text>
</comment>
<keyword evidence="7 12" id="KW-0648">Protein biosynthesis</keyword>
<keyword evidence="14" id="KW-1185">Reference proteome</keyword>
<evidence type="ECO:0000256" key="7">
    <source>
        <dbReference type="ARBA" id="ARBA00022917"/>
    </source>
</evidence>
<dbReference type="NCBIfam" id="TIGR00233">
    <property type="entry name" value="trpS"/>
    <property type="match status" value="1"/>
</dbReference>
<dbReference type="Pfam" id="PF00579">
    <property type="entry name" value="tRNA-synt_1b"/>
    <property type="match status" value="1"/>
</dbReference>
<dbReference type="AlphaFoldDB" id="A0A4S4MZB5"/>
<gene>
    <name evidence="13" type="ORF">EUX98_g2310</name>
</gene>
<dbReference type="InterPro" id="IPR002306">
    <property type="entry name" value="Trp-tRNA-ligase"/>
</dbReference>
<dbReference type="InterPro" id="IPR050203">
    <property type="entry name" value="Trp-tRNA_synthetase"/>
</dbReference>
<dbReference type="GO" id="GO:0005524">
    <property type="term" value="F:ATP binding"/>
    <property type="evidence" value="ECO:0007669"/>
    <property type="project" value="UniProtKB-KW"/>
</dbReference>
<dbReference type="EMBL" id="SGPM01000035">
    <property type="protein sequence ID" value="THH31872.1"/>
    <property type="molecule type" value="Genomic_DNA"/>
</dbReference>
<dbReference type="GO" id="GO:0005759">
    <property type="term" value="C:mitochondrial matrix"/>
    <property type="evidence" value="ECO:0007669"/>
    <property type="project" value="UniProtKB-SubCell"/>
</dbReference>
<dbReference type="InterPro" id="IPR002305">
    <property type="entry name" value="aa-tRNA-synth_Ic"/>
</dbReference>
<evidence type="ECO:0000256" key="9">
    <source>
        <dbReference type="ARBA" id="ARBA00030268"/>
    </source>
</evidence>
<comment type="subcellular location">
    <subcellularLocation>
        <location evidence="1">Mitochondrion matrix</location>
    </subcellularLocation>
</comment>
<accession>A0A4S4MZB5</accession>
<evidence type="ECO:0000256" key="1">
    <source>
        <dbReference type="ARBA" id="ARBA00004305"/>
    </source>
</evidence>
<dbReference type="OrthoDB" id="15808at2759"/>
<evidence type="ECO:0000256" key="4">
    <source>
        <dbReference type="ARBA" id="ARBA00022598"/>
    </source>
</evidence>
<dbReference type="FunFam" id="3.40.50.620:FF:000082">
    <property type="entry name" value="MSW1p Mitochondrial tryptophanyl-tRNA synthetase"/>
    <property type="match status" value="1"/>
</dbReference>
<dbReference type="CDD" id="cd00806">
    <property type="entry name" value="TrpRS_core"/>
    <property type="match status" value="1"/>
</dbReference>
<dbReference type="HAMAP" id="MF_00140_B">
    <property type="entry name" value="Trp_tRNA_synth_B"/>
    <property type="match status" value="1"/>
</dbReference>
<keyword evidence="5 12" id="KW-0547">Nucleotide-binding</keyword>
<dbReference type="Gene3D" id="1.10.240.10">
    <property type="entry name" value="Tyrosyl-Transfer RNA Synthetase"/>
    <property type="match status" value="1"/>
</dbReference>
<evidence type="ECO:0000313" key="13">
    <source>
        <dbReference type="EMBL" id="THH31872.1"/>
    </source>
</evidence>
<dbReference type="FunFam" id="1.10.240.10:FF:000002">
    <property type="entry name" value="Tryptophan--tRNA ligase"/>
    <property type="match status" value="1"/>
</dbReference>
<keyword evidence="4 12" id="KW-0436">Ligase</keyword>
<evidence type="ECO:0000313" key="14">
    <source>
        <dbReference type="Proteomes" id="UP000308730"/>
    </source>
</evidence>
<dbReference type="PRINTS" id="PR01039">
    <property type="entry name" value="TRNASYNTHTRP"/>
</dbReference>
<comment type="caution">
    <text evidence="13">The sequence shown here is derived from an EMBL/GenBank/DDBJ whole genome shotgun (WGS) entry which is preliminary data.</text>
</comment>
<dbReference type="EC" id="6.1.1.2" evidence="3"/>
<evidence type="ECO:0000256" key="5">
    <source>
        <dbReference type="ARBA" id="ARBA00022741"/>
    </source>
</evidence>
<dbReference type="PANTHER" id="PTHR43766:SF1">
    <property type="entry name" value="TRYPTOPHAN--TRNA LIGASE, MITOCHONDRIAL"/>
    <property type="match status" value="1"/>
</dbReference>
<dbReference type="SUPFAM" id="SSF52374">
    <property type="entry name" value="Nucleotidylyl transferase"/>
    <property type="match status" value="1"/>
</dbReference>
<dbReference type="InterPro" id="IPR024109">
    <property type="entry name" value="Trp-tRNA-ligase_bac-type"/>
</dbReference>
<evidence type="ECO:0000256" key="12">
    <source>
        <dbReference type="RuleBase" id="RU363036"/>
    </source>
</evidence>
<dbReference type="InterPro" id="IPR001412">
    <property type="entry name" value="aa-tRNA-synth_I_CS"/>
</dbReference>
<keyword evidence="8 12" id="KW-0030">Aminoacyl-tRNA synthetase</keyword>
<evidence type="ECO:0000256" key="3">
    <source>
        <dbReference type="ARBA" id="ARBA00013161"/>
    </source>
</evidence>
<reference evidence="13 14" key="1">
    <citation type="submission" date="2019-02" db="EMBL/GenBank/DDBJ databases">
        <title>Genome sequencing of the rare red list fungi Antrodiella citrinella (Flaviporus citrinellus).</title>
        <authorList>
            <person name="Buettner E."/>
            <person name="Kellner H."/>
        </authorList>
    </citation>
    <scope>NUCLEOTIDE SEQUENCE [LARGE SCALE GENOMIC DNA]</scope>
    <source>
        <strain evidence="13 14">DSM 108506</strain>
    </source>
</reference>
<dbReference type="GO" id="GO:0004830">
    <property type="term" value="F:tryptophan-tRNA ligase activity"/>
    <property type="evidence" value="ECO:0007669"/>
    <property type="project" value="UniProtKB-EC"/>
</dbReference>
<organism evidence="13 14">
    <name type="scientific">Antrodiella citrinella</name>
    <dbReference type="NCBI Taxonomy" id="2447956"/>
    <lineage>
        <taxon>Eukaryota</taxon>
        <taxon>Fungi</taxon>
        <taxon>Dikarya</taxon>
        <taxon>Basidiomycota</taxon>
        <taxon>Agaricomycotina</taxon>
        <taxon>Agaricomycetes</taxon>
        <taxon>Polyporales</taxon>
        <taxon>Steccherinaceae</taxon>
        <taxon>Antrodiella</taxon>
    </lineage>
</organism>
<evidence type="ECO:0000256" key="8">
    <source>
        <dbReference type="ARBA" id="ARBA00023146"/>
    </source>
</evidence>
<dbReference type="Gene3D" id="3.40.50.620">
    <property type="entry name" value="HUPs"/>
    <property type="match status" value="1"/>
</dbReference>
<evidence type="ECO:0000256" key="2">
    <source>
        <dbReference type="ARBA" id="ARBA00005594"/>
    </source>
</evidence>
<keyword evidence="6 12" id="KW-0067">ATP-binding</keyword>
<dbReference type="Proteomes" id="UP000308730">
    <property type="component" value="Unassembled WGS sequence"/>
</dbReference>